<proteinExistence type="predicted"/>
<accession>A0A9J6H6A3</accession>
<comment type="caution">
    <text evidence="1">The sequence shown here is derived from an EMBL/GenBank/DDBJ whole genome shotgun (WGS) entry which is preliminary data.</text>
</comment>
<keyword evidence="2" id="KW-1185">Reference proteome</keyword>
<dbReference type="Proteomes" id="UP000821853">
    <property type="component" value="Unassembled WGS sequence"/>
</dbReference>
<dbReference type="EMBL" id="JABSTR010000567">
    <property type="protein sequence ID" value="KAH9382884.1"/>
    <property type="molecule type" value="Genomic_DNA"/>
</dbReference>
<protein>
    <submittedName>
        <fullName evidence="1">Uncharacterized protein</fullName>
    </submittedName>
</protein>
<sequence>MWQGVSSLAPQRLGGHEACLWERVRVGNRLVRRRRHLMKSMSPMYLESGGSHLFPTLLLSKEKRRVFEPGLPKYSVRRSCLVQGTVEFVRIRDSQRHPQVFAQRHPGLEDRTVEDNIHNW</sequence>
<reference evidence="1 2" key="1">
    <citation type="journal article" date="2020" name="Cell">
        <title>Large-Scale Comparative Analyses of Tick Genomes Elucidate Their Genetic Diversity and Vector Capacities.</title>
        <authorList>
            <consortium name="Tick Genome and Microbiome Consortium (TIGMIC)"/>
            <person name="Jia N."/>
            <person name="Wang J."/>
            <person name="Shi W."/>
            <person name="Du L."/>
            <person name="Sun Y."/>
            <person name="Zhan W."/>
            <person name="Jiang J.F."/>
            <person name="Wang Q."/>
            <person name="Zhang B."/>
            <person name="Ji P."/>
            <person name="Bell-Sakyi L."/>
            <person name="Cui X.M."/>
            <person name="Yuan T.T."/>
            <person name="Jiang B.G."/>
            <person name="Yang W.F."/>
            <person name="Lam T.T."/>
            <person name="Chang Q.C."/>
            <person name="Ding S.J."/>
            <person name="Wang X.J."/>
            <person name="Zhu J.G."/>
            <person name="Ruan X.D."/>
            <person name="Zhao L."/>
            <person name="Wei J.T."/>
            <person name="Ye R.Z."/>
            <person name="Que T.C."/>
            <person name="Du C.H."/>
            <person name="Zhou Y.H."/>
            <person name="Cheng J.X."/>
            <person name="Dai P.F."/>
            <person name="Guo W.B."/>
            <person name="Han X.H."/>
            <person name="Huang E.J."/>
            <person name="Li L.F."/>
            <person name="Wei W."/>
            <person name="Gao Y.C."/>
            <person name="Liu J.Z."/>
            <person name="Shao H.Z."/>
            <person name="Wang X."/>
            <person name="Wang C.C."/>
            <person name="Yang T.C."/>
            <person name="Huo Q.B."/>
            <person name="Li W."/>
            <person name="Chen H.Y."/>
            <person name="Chen S.E."/>
            <person name="Zhou L.G."/>
            <person name="Ni X.B."/>
            <person name="Tian J.H."/>
            <person name="Sheng Y."/>
            <person name="Liu T."/>
            <person name="Pan Y.S."/>
            <person name="Xia L.Y."/>
            <person name="Li J."/>
            <person name="Zhao F."/>
            <person name="Cao W.C."/>
        </authorList>
    </citation>
    <scope>NUCLEOTIDE SEQUENCE [LARGE SCALE GENOMIC DNA]</scope>
    <source>
        <strain evidence="1">HaeL-2018</strain>
    </source>
</reference>
<gene>
    <name evidence="1" type="ORF">HPB48_023501</name>
</gene>
<dbReference type="AlphaFoldDB" id="A0A9J6H6A3"/>
<evidence type="ECO:0000313" key="1">
    <source>
        <dbReference type="EMBL" id="KAH9382884.1"/>
    </source>
</evidence>
<dbReference type="VEuPathDB" id="VectorBase:HLOH_057936"/>
<name>A0A9J6H6A3_HAELO</name>
<evidence type="ECO:0000313" key="2">
    <source>
        <dbReference type="Proteomes" id="UP000821853"/>
    </source>
</evidence>
<organism evidence="1 2">
    <name type="scientific">Haemaphysalis longicornis</name>
    <name type="common">Bush tick</name>
    <dbReference type="NCBI Taxonomy" id="44386"/>
    <lineage>
        <taxon>Eukaryota</taxon>
        <taxon>Metazoa</taxon>
        <taxon>Ecdysozoa</taxon>
        <taxon>Arthropoda</taxon>
        <taxon>Chelicerata</taxon>
        <taxon>Arachnida</taxon>
        <taxon>Acari</taxon>
        <taxon>Parasitiformes</taxon>
        <taxon>Ixodida</taxon>
        <taxon>Ixodoidea</taxon>
        <taxon>Ixodidae</taxon>
        <taxon>Haemaphysalinae</taxon>
        <taxon>Haemaphysalis</taxon>
    </lineage>
</organism>